<comment type="caution">
    <text evidence="2">The sequence shown here is derived from an EMBL/GenBank/DDBJ whole genome shotgun (WGS) entry which is preliminary data.</text>
</comment>
<gene>
    <name evidence="2" type="ORF">GP644_09740</name>
</gene>
<dbReference type="Pfam" id="PF06170">
    <property type="entry name" value="DUF983"/>
    <property type="match status" value="1"/>
</dbReference>
<dbReference type="Proteomes" id="UP000441586">
    <property type="component" value="Unassembled WGS sequence"/>
</dbReference>
<dbReference type="EMBL" id="WSFO01000005">
    <property type="protein sequence ID" value="KAE9629966.1"/>
    <property type="molecule type" value="Genomic_DNA"/>
</dbReference>
<protein>
    <submittedName>
        <fullName evidence="2">DUF983 domain-containing protein</fullName>
    </submittedName>
</protein>
<keyword evidence="1" id="KW-1133">Transmembrane helix</keyword>
<dbReference type="RefSeq" id="WP_158979113.1">
    <property type="nucleotide sequence ID" value="NZ_WSFO01000005.1"/>
</dbReference>
<evidence type="ECO:0000313" key="2">
    <source>
        <dbReference type="EMBL" id="KAE9629966.1"/>
    </source>
</evidence>
<accession>A0A6A4RK95</accession>
<keyword evidence="1" id="KW-0472">Membrane</keyword>
<feature type="transmembrane region" description="Helical" evidence="1">
    <location>
        <begin position="66"/>
        <end position="87"/>
    </location>
</feature>
<dbReference type="InterPro" id="IPR009325">
    <property type="entry name" value="DUF983"/>
</dbReference>
<feature type="transmembrane region" description="Helical" evidence="1">
    <location>
        <begin position="93"/>
        <end position="111"/>
    </location>
</feature>
<dbReference type="AlphaFoldDB" id="A0A6A4RK95"/>
<name>A0A6A4RK95_9RHOB</name>
<evidence type="ECO:0000256" key="1">
    <source>
        <dbReference type="SAM" id="Phobius"/>
    </source>
</evidence>
<proteinExistence type="predicted"/>
<keyword evidence="1" id="KW-0812">Transmembrane</keyword>
<sequence>MTESQAVPASEIENDRPTAPALLKGWRKKCPCCGKGALLHSYLKINDNCDSCGLQLSHARADDGPAYLTILIVGHLLAPLLHFAYVTWRPEPLVMFSIVTLGCVSLSLFLLPRMKGIVVGYQWARRMHGFDKDS</sequence>
<evidence type="ECO:0000313" key="3">
    <source>
        <dbReference type="Proteomes" id="UP000441586"/>
    </source>
</evidence>
<reference evidence="2 3" key="1">
    <citation type="submission" date="2019-12" db="EMBL/GenBank/DDBJ databases">
        <authorList>
            <person name="Zhang Y.-J."/>
        </authorList>
    </citation>
    <scope>NUCLEOTIDE SEQUENCE [LARGE SCALE GENOMIC DNA]</scope>
    <source>
        <strain evidence="2 3">H18S-6</strain>
    </source>
</reference>
<organism evidence="2 3">
    <name type="scientific">Parasedimentitalea maritima</name>
    <dbReference type="NCBI Taxonomy" id="2578117"/>
    <lineage>
        <taxon>Bacteria</taxon>
        <taxon>Pseudomonadati</taxon>
        <taxon>Pseudomonadota</taxon>
        <taxon>Alphaproteobacteria</taxon>
        <taxon>Rhodobacterales</taxon>
        <taxon>Paracoccaceae</taxon>
        <taxon>Parasedimentitalea</taxon>
    </lineage>
</organism>